<proteinExistence type="predicted"/>
<evidence type="ECO:0000313" key="2">
    <source>
        <dbReference type="Proteomes" id="UP000031802"/>
    </source>
</evidence>
<accession>A0A0B8T5D0</accession>
<evidence type="ECO:0000313" key="1">
    <source>
        <dbReference type="EMBL" id="KGE12774.1"/>
    </source>
</evidence>
<dbReference type="PATRIC" id="fig|1229276.3.peg.3628"/>
<evidence type="ECO:0008006" key="3">
    <source>
        <dbReference type="Google" id="ProtNLM"/>
    </source>
</evidence>
<dbReference type="RefSeq" id="WP_241462462.1">
    <property type="nucleotide sequence ID" value="NZ_JJMU01000065.1"/>
</dbReference>
<dbReference type="eggNOG" id="ENOG5032YX8">
    <property type="taxonomic scope" value="Bacteria"/>
</dbReference>
<sequence>MGRNFLYSLIVVLATIIVDETNAQTVSLSQIRKDFKIGHKDGDKCKQHLESLGKHADSPVELGYEAAYHMFMARHTGNPIKKMSYFKDGKKMLEKQIANNPNNVELRYIRLCIQYYIPSYLGYRDNIEEDKDFLMNNLYKLNDKEAKELLYTYLKGAKMYSEKELALLGR</sequence>
<name>A0A0B8T5D0_9SPHI</name>
<reference evidence="2" key="1">
    <citation type="submission" date="2014-04" db="EMBL/GenBank/DDBJ databases">
        <title>Whole-Genome optical mapping and complete genome sequence of Sphingobacterium deserti sp. nov., a new spaces isolated from desert in the west of China.</title>
        <authorList>
            <person name="Teng C."/>
            <person name="Zhou Z."/>
            <person name="Li X."/>
            <person name="Chen M."/>
            <person name="Lin M."/>
            <person name="Wang L."/>
            <person name="Su S."/>
            <person name="Zhang C."/>
            <person name="Zhang W."/>
        </authorList>
    </citation>
    <scope>NUCLEOTIDE SEQUENCE [LARGE SCALE GENOMIC DNA]</scope>
    <source>
        <strain evidence="2">ACCC05744</strain>
    </source>
</reference>
<gene>
    <name evidence="1" type="ORF">DI53_3513</name>
</gene>
<keyword evidence="2" id="KW-1185">Reference proteome</keyword>
<dbReference type="STRING" id="1229276.DI53_3513"/>
<dbReference type="AlphaFoldDB" id="A0A0B8T5D0"/>
<organism evidence="1 2">
    <name type="scientific">Sphingobacterium deserti</name>
    <dbReference type="NCBI Taxonomy" id="1229276"/>
    <lineage>
        <taxon>Bacteria</taxon>
        <taxon>Pseudomonadati</taxon>
        <taxon>Bacteroidota</taxon>
        <taxon>Sphingobacteriia</taxon>
        <taxon>Sphingobacteriales</taxon>
        <taxon>Sphingobacteriaceae</taxon>
        <taxon>Sphingobacterium</taxon>
    </lineage>
</organism>
<protein>
    <recommendedName>
        <fullName evidence="3">Sel1 repeat family protein</fullName>
    </recommendedName>
</protein>
<dbReference type="EMBL" id="JJMU01000065">
    <property type="protein sequence ID" value="KGE12774.1"/>
    <property type="molecule type" value="Genomic_DNA"/>
</dbReference>
<reference evidence="1 2" key="2">
    <citation type="journal article" date="2015" name="PLoS ONE">
        <title>Whole-Genome Optical Mapping and Finished Genome Sequence of Sphingobacterium deserti sp. nov., a New Species Isolated from the Western Desert of China.</title>
        <authorList>
            <person name="Teng C."/>
            <person name="Zhou Z."/>
            <person name="Molnar I."/>
            <person name="Li X."/>
            <person name="Tang R."/>
            <person name="Chen M."/>
            <person name="Wang L."/>
            <person name="Su S."/>
            <person name="Zhang W."/>
            <person name="Lin M."/>
        </authorList>
    </citation>
    <scope>NUCLEOTIDE SEQUENCE [LARGE SCALE GENOMIC DNA]</scope>
    <source>
        <strain evidence="2">ACCC05744</strain>
    </source>
</reference>
<comment type="caution">
    <text evidence="1">The sequence shown here is derived from an EMBL/GenBank/DDBJ whole genome shotgun (WGS) entry which is preliminary data.</text>
</comment>
<dbReference type="Proteomes" id="UP000031802">
    <property type="component" value="Unassembled WGS sequence"/>
</dbReference>